<name>A0A7T8JYQ5_CALRO</name>
<accession>A0A7T8JYQ5</accession>
<dbReference type="Proteomes" id="UP000595437">
    <property type="component" value="Chromosome 9"/>
</dbReference>
<feature type="non-terminal residue" evidence="1">
    <location>
        <position position="1"/>
    </location>
</feature>
<evidence type="ECO:0000313" key="2">
    <source>
        <dbReference type="Proteomes" id="UP000595437"/>
    </source>
</evidence>
<protein>
    <submittedName>
        <fullName evidence="1">Uncharacterized protein</fullName>
    </submittedName>
</protein>
<sequence length="72" mass="8496">TKQFNLHYKYKIFNSSKNYDECLRIRRRPKILMIGATARYAALSIKITDLGAPTWNWVGDIIEYVQQDRSSK</sequence>
<organism evidence="1 2">
    <name type="scientific">Caligus rogercresseyi</name>
    <name type="common">Sea louse</name>
    <dbReference type="NCBI Taxonomy" id="217165"/>
    <lineage>
        <taxon>Eukaryota</taxon>
        <taxon>Metazoa</taxon>
        <taxon>Ecdysozoa</taxon>
        <taxon>Arthropoda</taxon>
        <taxon>Crustacea</taxon>
        <taxon>Multicrustacea</taxon>
        <taxon>Hexanauplia</taxon>
        <taxon>Copepoda</taxon>
        <taxon>Siphonostomatoida</taxon>
        <taxon>Caligidae</taxon>
        <taxon>Caligus</taxon>
    </lineage>
</organism>
<keyword evidence="2" id="KW-1185">Reference proteome</keyword>
<dbReference type="EMBL" id="CP045898">
    <property type="protein sequence ID" value="QQP40137.1"/>
    <property type="molecule type" value="Genomic_DNA"/>
</dbReference>
<dbReference type="AlphaFoldDB" id="A0A7T8JYQ5"/>
<evidence type="ECO:0000313" key="1">
    <source>
        <dbReference type="EMBL" id="QQP40137.1"/>
    </source>
</evidence>
<gene>
    <name evidence="1" type="ORF">FKW44_014085</name>
</gene>
<proteinExistence type="predicted"/>
<reference evidence="2" key="1">
    <citation type="submission" date="2021-01" db="EMBL/GenBank/DDBJ databases">
        <title>Caligus Genome Assembly.</title>
        <authorList>
            <person name="Gallardo-Escarate C."/>
        </authorList>
    </citation>
    <scope>NUCLEOTIDE SEQUENCE [LARGE SCALE GENOMIC DNA]</scope>
</reference>